<keyword evidence="5 13" id="KW-0349">Heme</keyword>
<dbReference type="AlphaFoldDB" id="A0A665V567"/>
<evidence type="ECO:0000256" key="7">
    <source>
        <dbReference type="ARBA" id="ARBA00022824"/>
    </source>
</evidence>
<dbReference type="Pfam" id="PF00067">
    <property type="entry name" value="p450"/>
    <property type="match status" value="1"/>
</dbReference>
<evidence type="ECO:0000256" key="6">
    <source>
        <dbReference type="ARBA" id="ARBA00022723"/>
    </source>
</evidence>
<dbReference type="GO" id="GO:0006699">
    <property type="term" value="P:bile acid biosynthetic process"/>
    <property type="evidence" value="ECO:0007669"/>
    <property type="project" value="TreeGrafter"/>
</dbReference>
<comment type="similarity">
    <text evidence="4">Belongs to the cytochrome P450 family.</text>
</comment>
<comment type="pathway">
    <text evidence="3">Lipid metabolism; bile acid biosynthesis.</text>
</comment>
<dbReference type="PANTHER" id="PTHR24304">
    <property type="entry name" value="CYTOCHROME P450 FAMILY 7"/>
    <property type="match status" value="1"/>
</dbReference>
<evidence type="ECO:0000313" key="17">
    <source>
        <dbReference type="Proteomes" id="UP000472264"/>
    </source>
</evidence>
<evidence type="ECO:0000256" key="14">
    <source>
        <dbReference type="PIRSR" id="PIRSR000047-2"/>
    </source>
</evidence>
<dbReference type="PIRSF" id="PIRSF000047">
    <property type="entry name" value="Cytochrome_CYPVIIA1"/>
    <property type="match status" value="1"/>
</dbReference>
<evidence type="ECO:0000256" key="8">
    <source>
        <dbReference type="ARBA" id="ARBA00023002"/>
    </source>
</evidence>
<keyword evidence="12" id="KW-0753">Steroid metabolism</keyword>
<keyword evidence="10" id="KW-0443">Lipid metabolism</keyword>
<dbReference type="InterPro" id="IPR001128">
    <property type="entry name" value="Cyt_P450"/>
</dbReference>
<evidence type="ECO:0000256" key="15">
    <source>
        <dbReference type="SAM" id="Phobius"/>
    </source>
</evidence>
<dbReference type="FunCoup" id="A0A665V567">
    <property type="interactions" value="14"/>
</dbReference>
<dbReference type="GO" id="GO:0005506">
    <property type="term" value="F:iron ion binding"/>
    <property type="evidence" value="ECO:0007669"/>
    <property type="project" value="InterPro"/>
</dbReference>
<evidence type="ECO:0000256" key="10">
    <source>
        <dbReference type="ARBA" id="ARBA00023098"/>
    </source>
</evidence>
<dbReference type="PRINTS" id="PR00465">
    <property type="entry name" value="EP450IV"/>
</dbReference>
<dbReference type="Gene3D" id="1.10.630.10">
    <property type="entry name" value="Cytochrome P450"/>
    <property type="match status" value="1"/>
</dbReference>
<dbReference type="OrthoDB" id="6692864at2759"/>
<evidence type="ECO:0000256" key="4">
    <source>
        <dbReference type="ARBA" id="ARBA00010617"/>
    </source>
</evidence>
<feature type="binding site" description="axial binding residue" evidence="13">
    <location>
        <position position="480"/>
    </location>
    <ligand>
        <name>heme</name>
        <dbReference type="ChEBI" id="CHEBI:30413"/>
    </ligand>
    <ligandPart>
        <name>Fe</name>
        <dbReference type="ChEBI" id="CHEBI:18248"/>
    </ligandPart>
</feature>
<evidence type="ECO:0000313" key="16">
    <source>
        <dbReference type="Ensembl" id="ENSENLP00000026447.1"/>
    </source>
</evidence>
<keyword evidence="7" id="KW-0256">Endoplasmic reticulum</keyword>
<dbReference type="CTD" id="9420"/>
<name>A0A665V567_ECHNA</name>
<keyword evidence="17" id="KW-1185">Reference proteome</keyword>
<dbReference type="InParanoid" id="A0A665V567"/>
<keyword evidence="8" id="KW-0560">Oxidoreductase</keyword>
<dbReference type="Ensembl" id="ENSENLT00000027271.1">
    <property type="protein sequence ID" value="ENSENLP00000026447.1"/>
    <property type="gene ID" value="ENSENLG00000011914.1"/>
</dbReference>
<dbReference type="InterPro" id="IPR050529">
    <property type="entry name" value="CYP450_sterol_14alpha_dmase"/>
</dbReference>
<evidence type="ECO:0000256" key="1">
    <source>
        <dbReference type="ARBA" id="ARBA00001971"/>
    </source>
</evidence>
<keyword evidence="9 13" id="KW-0408">Iron</keyword>
<dbReference type="Proteomes" id="UP000472264">
    <property type="component" value="Chromosome 17"/>
</dbReference>
<proteinExistence type="inferred from homology"/>
<accession>A0A665V567</accession>
<dbReference type="InterPro" id="IPR036396">
    <property type="entry name" value="Cyt_P450_sf"/>
</dbReference>
<dbReference type="InterPro" id="IPR002403">
    <property type="entry name" value="Cyt_P450_E_grp-IV"/>
</dbReference>
<comment type="subcellular location">
    <subcellularLocation>
        <location evidence="2">Endoplasmic reticulum membrane</location>
    </subcellularLocation>
</comment>
<dbReference type="InterPro" id="IPR024204">
    <property type="entry name" value="Cyt_P450_CYP7A1-type"/>
</dbReference>
<feature type="binding site" evidence="14">
    <location>
        <position position="328"/>
    </location>
    <ligand>
        <name>substrate</name>
    </ligand>
</feature>
<sequence length="539" mass="61951">MPSWEGLYFEAPRTEKVGDNGMSSSQCVLVCVSVSQCVSVRVSADRNRNMFLLLLLLGLLSLLWLLSPRSRRDGEPPLITGWIPFIGKALEFSRDAHKFVEEQKEKFGDVFTVLIAGKYMTFIMDPLVYPSIIKHGQQLDFSEFTNTAAAFAFGYPPMVNRKFPGLKEEITRSFKLLQGDNLTALTESMMGNLILVLRQDHLREDGWKSGSMYQFCNAVMFEASFLTFYGKPPTANRHAGMELLREDFVKFDNVFPFLIAQVPIWLLGRTRTIREKLISYFLPHRISCWSNTSQFVRRRMEVFDHFGSLSDFDKAAHHFGILWASVGNTIPACFWTLYQLLRHPEALQVIRQEIQDTLRLSGLDFDRDVKLSKEQLDKLLYLESAINESFRLSSASMNIRVSKEDFSLQLDAERTVAVRKGDIIAMFPQSMHLDPEIYEEPQTFQFDRFIQDGRPRTGFYKRGQKLKYYLMPFGSGSSICPGRFIAISEIKQFLCLLLLHFDLQLEDGQTTATPDPRRVGLGVPPPTTDVHFRYRVRKV</sequence>
<dbReference type="GO" id="GO:0005789">
    <property type="term" value="C:endoplasmic reticulum membrane"/>
    <property type="evidence" value="ECO:0007669"/>
    <property type="project" value="UniProtKB-SubCell"/>
</dbReference>
<organism evidence="16 17">
    <name type="scientific">Echeneis naucrates</name>
    <name type="common">Live sharksucker</name>
    <dbReference type="NCBI Taxonomy" id="173247"/>
    <lineage>
        <taxon>Eukaryota</taxon>
        <taxon>Metazoa</taxon>
        <taxon>Chordata</taxon>
        <taxon>Craniata</taxon>
        <taxon>Vertebrata</taxon>
        <taxon>Euteleostomi</taxon>
        <taxon>Actinopterygii</taxon>
        <taxon>Neopterygii</taxon>
        <taxon>Teleostei</taxon>
        <taxon>Neoteleostei</taxon>
        <taxon>Acanthomorphata</taxon>
        <taxon>Carangaria</taxon>
        <taxon>Carangiformes</taxon>
        <taxon>Echeneidae</taxon>
        <taxon>Echeneis</taxon>
    </lineage>
</organism>
<dbReference type="OMA" id="WSEVVQM"/>
<gene>
    <name evidence="16" type="primary">LOC115058185</name>
</gene>
<keyword evidence="15" id="KW-0812">Transmembrane</keyword>
<dbReference type="GO" id="GO:0016705">
    <property type="term" value="F:oxidoreductase activity, acting on paired donors, with incorporation or reduction of molecular oxygen"/>
    <property type="evidence" value="ECO:0007669"/>
    <property type="project" value="InterPro"/>
</dbReference>
<comment type="cofactor">
    <cofactor evidence="1 13">
        <name>heme</name>
        <dbReference type="ChEBI" id="CHEBI:30413"/>
    </cofactor>
</comment>
<protein>
    <submittedName>
        <fullName evidence="16">25-hydroxycholesterol 7-alpha-hydroxylase</fullName>
    </submittedName>
</protein>
<evidence type="ECO:0000256" key="5">
    <source>
        <dbReference type="ARBA" id="ARBA00022617"/>
    </source>
</evidence>
<evidence type="ECO:0000256" key="3">
    <source>
        <dbReference type="ARBA" id="ARBA00004860"/>
    </source>
</evidence>
<dbReference type="RefSeq" id="XP_029381373.1">
    <property type="nucleotide sequence ID" value="XM_029525513.1"/>
</dbReference>
<dbReference type="GO" id="GO:0020037">
    <property type="term" value="F:heme binding"/>
    <property type="evidence" value="ECO:0007669"/>
    <property type="project" value="InterPro"/>
</dbReference>
<keyword evidence="15" id="KW-1133">Transmembrane helix</keyword>
<evidence type="ECO:0000256" key="12">
    <source>
        <dbReference type="ARBA" id="ARBA00023221"/>
    </source>
</evidence>
<dbReference type="GO" id="GO:0042632">
    <property type="term" value="P:cholesterol homeostasis"/>
    <property type="evidence" value="ECO:0007669"/>
    <property type="project" value="TreeGrafter"/>
</dbReference>
<reference evidence="16" key="1">
    <citation type="submission" date="2021-04" db="EMBL/GenBank/DDBJ databases">
        <authorList>
            <consortium name="Wellcome Sanger Institute Data Sharing"/>
        </authorList>
    </citation>
    <scope>NUCLEOTIDE SEQUENCE [LARGE SCALE GENOMIC DNA]</scope>
</reference>
<dbReference type="PANTHER" id="PTHR24304:SF0">
    <property type="entry name" value="CYTOCHROME P450 7B1"/>
    <property type="match status" value="1"/>
</dbReference>
<evidence type="ECO:0000256" key="11">
    <source>
        <dbReference type="ARBA" id="ARBA00023136"/>
    </source>
</evidence>
<reference evidence="16" key="2">
    <citation type="submission" date="2025-08" db="UniProtKB">
        <authorList>
            <consortium name="Ensembl"/>
        </authorList>
    </citation>
    <scope>IDENTIFICATION</scope>
</reference>
<dbReference type="GO" id="GO:0008395">
    <property type="term" value="F:steroid hydroxylase activity"/>
    <property type="evidence" value="ECO:0007669"/>
    <property type="project" value="TreeGrafter"/>
</dbReference>
<dbReference type="SUPFAM" id="SSF48264">
    <property type="entry name" value="Cytochrome P450"/>
    <property type="match status" value="1"/>
</dbReference>
<dbReference type="GeneID" id="115058185"/>
<reference evidence="16" key="3">
    <citation type="submission" date="2025-09" db="UniProtKB">
        <authorList>
            <consortium name="Ensembl"/>
        </authorList>
    </citation>
    <scope>IDENTIFICATION</scope>
</reference>
<evidence type="ECO:0000256" key="9">
    <source>
        <dbReference type="ARBA" id="ARBA00023004"/>
    </source>
</evidence>
<keyword evidence="6 13" id="KW-0479">Metal-binding</keyword>
<keyword evidence="11 15" id="KW-0472">Membrane</keyword>
<feature type="transmembrane region" description="Helical" evidence="15">
    <location>
        <begin position="50"/>
        <end position="67"/>
    </location>
</feature>
<evidence type="ECO:0000256" key="2">
    <source>
        <dbReference type="ARBA" id="ARBA00004586"/>
    </source>
</evidence>
<evidence type="ECO:0000256" key="13">
    <source>
        <dbReference type="PIRSR" id="PIRSR000047-1"/>
    </source>
</evidence>